<dbReference type="NCBIfam" id="TIGR03371">
    <property type="entry name" value="cellulose_yhjQ"/>
    <property type="match status" value="1"/>
</dbReference>
<gene>
    <name evidence="1" type="primary">yhjQ</name>
    <name evidence="1" type="ORF">HN018_07130</name>
</gene>
<accession>A0A6M8HNI9</accession>
<dbReference type="EMBL" id="CP053708">
    <property type="protein sequence ID" value="QKE89847.1"/>
    <property type="molecule type" value="Genomic_DNA"/>
</dbReference>
<dbReference type="SUPFAM" id="SSF52540">
    <property type="entry name" value="P-loop containing nucleoside triphosphate hydrolases"/>
    <property type="match status" value="1"/>
</dbReference>
<organism evidence="1 2">
    <name type="scientific">Lichenicola cladoniae</name>
    <dbReference type="NCBI Taxonomy" id="1484109"/>
    <lineage>
        <taxon>Bacteria</taxon>
        <taxon>Pseudomonadati</taxon>
        <taxon>Pseudomonadota</taxon>
        <taxon>Alphaproteobacteria</taxon>
        <taxon>Acetobacterales</taxon>
        <taxon>Acetobacteraceae</taxon>
        <taxon>Lichenicola</taxon>
    </lineage>
</organism>
<dbReference type="PANTHER" id="PTHR13696:SF52">
    <property type="entry name" value="PARA FAMILY PROTEIN CT_582"/>
    <property type="match status" value="1"/>
</dbReference>
<dbReference type="Gene3D" id="3.40.50.300">
    <property type="entry name" value="P-loop containing nucleotide triphosphate hydrolases"/>
    <property type="match status" value="1"/>
</dbReference>
<evidence type="ECO:0000313" key="2">
    <source>
        <dbReference type="Proteomes" id="UP000500767"/>
    </source>
</evidence>
<proteinExistence type="predicted"/>
<protein>
    <submittedName>
        <fullName evidence="1">Cellulose synthase operon protein YhjQ</fullName>
    </submittedName>
</protein>
<reference evidence="1 2" key="1">
    <citation type="journal article" date="2014" name="World J. Microbiol. Biotechnol.">
        <title>Biodiversity and physiological characteristics of Antarctic and Arctic lichens-associated bacteria.</title>
        <authorList>
            <person name="Lee Y.M."/>
            <person name="Kim E.H."/>
            <person name="Lee H.K."/>
            <person name="Hong S.G."/>
        </authorList>
    </citation>
    <scope>NUCLEOTIDE SEQUENCE [LARGE SCALE GENOMIC DNA]</scope>
    <source>
        <strain evidence="1 2">PAMC 26569</strain>
    </source>
</reference>
<dbReference type="CDD" id="cd02042">
    <property type="entry name" value="ParAB_family"/>
    <property type="match status" value="1"/>
</dbReference>
<dbReference type="InterPro" id="IPR050678">
    <property type="entry name" value="DNA_Partitioning_ATPase"/>
</dbReference>
<dbReference type="AlphaFoldDB" id="A0A6M8HNI9"/>
<dbReference type="PANTHER" id="PTHR13696">
    <property type="entry name" value="P-LOOP CONTAINING NUCLEOSIDE TRIPHOSPHATE HYDROLASE"/>
    <property type="match status" value="1"/>
</dbReference>
<name>A0A6M8HNI9_9PROT</name>
<dbReference type="KEGG" id="lck:HN018_07130"/>
<dbReference type="RefSeq" id="WP_171834834.1">
    <property type="nucleotide sequence ID" value="NZ_CP053708.1"/>
</dbReference>
<evidence type="ECO:0000313" key="1">
    <source>
        <dbReference type="EMBL" id="QKE89847.1"/>
    </source>
</evidence>
<dbReference type="InterPro" id="IPR017746">
    <property type="entry name" value="Cellulose_synthase_operon_BcsQ"/>
</dbReference>
<dbReference type="InterPro" id="IPR027417">
    <property type="entry name" value="P-loop_NTPase"/>
</dbReference>
<dbReference type="Pfam" id="PF06564">
    <property type="entry name" value="CBP_BcsQ"/>
    <property type="match status" value="2"/>
</dbReference>
<keyword evidence="2" id="KW-1185">Reference proteome</keyword>
<sequence>MPLICFASPKGGVGKSTLAANVAYELSKAGWRVLALDLDPQNALRLHFGVSLHDADGFMHTLPTQPNWRTVMMRTPSGVNVLPYGTTDMKTALSVSHRLGDHPDLLGEPIADMLAQPGVVVVVDTEPGPSASLAAVLPIVDLLVTILLVDSMSTALVPSIDSGRAYGVDWTKRGAAEGPRNQTFVLNQFDPRTRLGPVIAQGLSRHVGDRLLGLVHRDEHVAEAAAAQKLVGDYSPMAQASFDIRRIAQAISNRLGAPAPVTH</sequence>
<dbReference type="Proteomes" id="UP000500767">
    <property type="component" value="Chromosome"/>
</dbReference>